<dbReference type="GO" id="GO:0005506">
    <property type="term" value="F:iron ion binding"/>
    <property type="evidence" value="ECO:0007669"/>
    <property type="project" value="UniProtKB-UniRule"/>
</dbReference>
<dbReference type="OrthoDB" id="9804318at2"/>
<dbReference type="PIRSF" id="PIRSF029827">
    <property type="entry name" value="Fe_traffic_YggX"/>
    <property type="match status" value="1"/>
</dbReference>
<dbReference type="Proteomes" id="UP000005835">
    <property type="component" value="Unassembled WGS sequence"/>
</dbReference>
<dbReference type="AlphaFoldDB" id="K1JSU7"/>
<dbReference type="STRING" id="742823.HMPREF9465_01799"/>
<reference evidence="3 4" key="1">
    <citation type="submission" date="2012-05" db="EMBL/GenBank/DDBJ databases">
        <title>The Genome Sequence of Sutterella wadsworthensis 2_1_59BFAA.</title>
        <authorList>
            <consortium name="The Broad Institute Genome Sequencing Platform"/>
            <person name="Earl A."/>
            <person name="Ward D."/>
            <person name="Feldgarden M."/>
            <person name="Gevers D."/>
            <person name="Daigneault M."/>
            <person name="Strauss J."/>
            <person name="Allen-Vercoe E."/>
            <person name="Walker B."/>
            <person name="Young S.K."/>
            <person name="Zeng Q."/>
            <person name="Gargeya S."/>
            <person name="Fitzgerald M."/>
            <person name="Haas B."/>
            <person name="Abouelleil A."/>
            <person name="Alvarado L."/>
            <person name="Arachchi H.M."/>
            <person name="Berlin A.M."/>
            <person name="Chapman S.B."/>
            <person name="Goldberg J."/>
            <person name="Griggs A."/>
            <person name="Gujja S."/>
            <person name="Hansen M."/>
            <person name="Howarth C."/>
            <person name="Imamovic A."/>
            <person name="Larimer J."/>
            <person name="McCowen C."/>
            <person name="Montmayeur A."/>
            <person name="Murphy C."/>
            <person name="Neiman D."/>
            <person name="Pearson M."/>
            <person name="Priest M."/>
            <person name="Roberts A."/>
            <person name="Saif S."/>
            <person name="Shea T."/>
            <person name="Sisk P."/>
            <person name="Sykes S."/>
            <person name="Wortman J."/>
            <person name="Nusbaum C."/>
            <person name="Birren B."/>
        </authorList>
    </citation>
    <scope>NUCLEOTIDE SEQUENCE [LARGE SCALE GENOMIC DNA]</scope>
    <source>
        <strain evidence="3 4">2_1_59BFAA</strain>
    </source>
</reference>
<dbReference type="RefSeq" id="WP_005436245.1">
    <property type="nucleotide sequence ID" value="NZ_JH815518.1"/>
</dbReference>
<dbReference type="PANTHER" id="PTHR36965:SF1">
    <property type="entry name" value="FE(2+)-TRAFFICKING PROTEIN-RELATED"/>
    <property type="match status" value="1"/>
</dbReference>
<dbReference type="Pfam" id="PF04362">
    <property type="entry name" value="Iron_traffic"/>
    <property type="match status" value="1"/>
</dbReference>
<evidence type="ECO:0000313" key="4">
    <source>
        <dbReference type="Proteomes" id="UP000005835"/>
    </source>
</evidence>
<protein>
    <recommendedName>
        <fullName evidence="2">Probable Fe(2+)-trafficking protein</fullName>
    </recommendedName>
</protein>
<organism evidence="3 4">
    <name type="scientific">Sutterella wadsworthensis 2_1_59BFAA</name>
    <dbReference type="NCBI Taxonomy" id="742823"/>
    <lineage>
        <taxon>Bacteria</taxon>
        <taxon>Pseudomonadati</taxon>
        <taxon>Pseudomonadota</taxon>
        <taxon>Betaproteobacteria</taxon>
        <taxon>Burkholderiales</taxon>
        <taxon>Sutterellaceae</taxon>
        <taxon>Sutterella</taxon>
    </lineage>
</organism>
<evidence type="ECO:0000256" key="2">
    <source>
        <dbReference type="HAMAP-Rule" id="MF_00686"/>
    </source>
</evidence>
<dbReference type="eggNOG" id="COG2924">
    <property type="taxonomic scope" value="Bacteria"/>
</dbReference>
<dbReference type="InterPro" id="IPR036766">
    <property type="entry name" value="Fe_traffick_prot_YggX_sf"/>
</dbReference>
<name>K1JSU7_9BURK</name>
<dbReference type="HOGENOM" id="CLU_170994_0_0_4"/>
<dbReference type="GO" id="GO:0034599">
    <property type="term" value="P:cellular response to oxidative stress"/>
    <property type="evidence" value="ECO:0007669"/>
    <property type="project" value="TreeGrafter"/>
</dbReference>
<dbReference type="EMBL" id="ADMG01000037">
    <property type="protein sequence ID" value="EKB30752.1"/>
    <property type="molecule type" value="Genomic_DNA"/>
</dbReference>
<dbReference type="NCBIfam" id="NF003817">
    <property type="entry name" value="PRK05408.1"/>
    <property type="match status" value="1"/>
</dbReference>
<accession>K1JSU7</accession>
<sequence>MARMVNCVKLKKEAEGLDYPPFPGALGARIWREVSKEAWAEWTRLQTMMVNEYGLNLADLSARQHLMQQCERYFFGDAEGVQVPENFVPPKP</sequence>
<evidence type="ECO:0000256" key="1">
    <source>
        <dbReference type="ARBA" id="ARBA00023004"/>
    </source>
</evidence>
<dbReference type="PATRIC" id="fig|742823.3.peg.1794"/>
<dbReference type="PANTHER" id="PTHR36965">
    <property type="entry name" value="FE(2+)-TRAFFICKING PROTEIN-RELATED"/>
    <property type="match status" value="1"/>
</dbReference>
<keyword evidence="1 2" id="KW-0408">Iron</keyword>
<gene>
    <name evidence="3" type="ORF">HMPREF9465_01799</name>
</gene>
<dbReference type="GO" id="GO:0005829">
    <property type="term" value="C:cytosol"/>
    <property type="evidence" value="ECO:0007669"/>
    <property type="project" value="TreeGrafter"/>
</dbReference>
<dbReference type="InterPro" id="IPR007457">
    <property type="entry name" value="Fe_traffick_prot_YggX"/>
</dbReference>
<dbReference type="Gene3D" id="1.10.3880.10">
    <property type="entry name" value="Fe(II) trafficking protein YggX"/>
    <property type="match status" value="1"/>
</dbReference>
<keyword evidence="4" id="KW-1185">Reference proteome</keyword>
<comment type="similarity">
    <text evidence="2">Belongs to the Fe(2+)-trafficking protein family.</text>
</comment>
<proteinExistence type="inferred from homology"/>
<evidence type="ECO:0000313" key="3">
    <source>
        <dbReference type="EMBL" id="EKB30752.1"/>
    </source>
</evidence>
<comment type="caution">
    <text evidence="3">The sequence shown here is derived from an EMBL/GenBank/DDBJ whole genome shotgun (WGS) entry which is preliminary data.</text>
</comment>
<comment type="function">
    <text evidence="2">Could be a mediator in iron transactions between iron acquisition and iron-requiring processes, such as synthesis and/or repair of Fe-S clusters in biosynthetic enzymes.</text>
</comment>
<dbReference type="HAMAP" id="MF_00686">
    <property type="entry name" value="Fe_traffic_YggX"/>
    <property type="match status" value="1"/>
</dbReference>
<dbReference type="SUPFAM" id="SSF111148">
    <property type="entry name" value="YggX-like"/>
    <property type="match status" value="1"/>
</dbReference>